<name>A0A844H5A8_9RHOB</name>
<keyword evidence="2" id="KW-1185">Reference proteome</keyword>
<dbReference type="Proteomes" id="UP000442533">
    <property type="component" value="Unassembled WGS sequence"/>
</dbReference>
<dbReference type="OrthoDB" id="9771846at2"/>
<proteinExistence type="predicted"/>
<dbReference type="AlphaFoldDB" id="A0A844H5A8"/>
<dbReference type="Pfam" id="PF11316">
    <property type="entry name" value="Rhamno_transf"/>
    <property type="match status" value="1"/>
</dbReference>
<dbReference type="EMBL" id="WMIF01000010">
    <property type="protein sequence ID" value="MTH34763.1"/>
    <property type="molecule type" value="Genomic_DNA"/>
</dbReference>
<evidence type="ECO:0000313" key="1">
    <source>
        <dbReference type="EMBL" id="MTH34763.1"/>
    </source>
</evidence>
<comment type="caution">
    <text evidence="1">The sequence shown here is derived from an EMBL/GenBank/DDBJ whole genome shotgun (WGS) entry which is preliminary data.</text>
</comment>
<evidence type="ECO:0000313" key="2">
    <source>
        <dbReference type="Proteomes" id="UP000442533"/>
    </source>
</evidence>
<evidence type="ECO:0008006" key="3">
    <source>
        <dbReference type="Google" id="ProtNLM"/>
    </source>
</evidence>
<sequence length="282" mass="31831">MRVQMLGLCRFSYLGGRGFQILHETVEARRAFLYDPERLARRWFWFENVTLPGLMAQTDPDFTLILMTGPDLPEPWMSRLRDLVASMPQARLALIPPMDKHLDACMAATAPHIDPKADVVGHFRQDDDDAVAIDYIRDARRDFAAMQPLWERRRRLSCDYARGLVLKATQDGVSVEQRIIYNAVAGLTVYLPPDAGRSVMHFPHWKIGLSMPGVTLPGKTMFVRFLNHDNDSGAIGAGYAVPAENDNWAGILAERFRIDLARIDQAARAFSLPGADRPRWGL</sequence>
<dbReference type="RefSeq" id="WP_155064321.1">
    <property type="nucleotide sequence ID" value="NZ_WMIF01000010.1"/>
</dbReference>
<organism evidence="1 2">
    <name type="scientific">Paracoccus limosus</name>
    <dbReference type="NCBI Taxonomy" id="913252"/>
    <lineage>
        <taxon>Bacteria</taxon>
        <taxon>Pseudomonadati</taxon>
        <taxon>Pseudomonadota</taxon>
        <taxon>Alphaproteobacteria</taxon>
        <taxon>Rhodobacterales</taxon>
        <taxon>Paracoccaceae</taxon>
        <taxon>Paracoccus</taxon>
    </lineage>
</organism>
<gene>
    <name evidence="1" type="ORF">GL279_09135</name>
</gene>
<reference evidence="1 2" key="1">
    <citation type="submission" date="2019-11" db="EMBL/GenBank/DDBJ databases">
        <authorList>
            <person name="Dong K."/>
        </authorList>
    </citation>
    <scope>NUCLEOTIDE SEQUENCE [LARGE SCALE GENOMIC DNA]</scope>
    <source>
        <strain evidence="1 2">JCM 17370</strain>
    </source>
</reference>
<protein>
    <recommendedName>
        <fullName evidence="3">Rhamnosyl transferase</fullName>
    </recommendedName>
</protein>
<dbReference type="InterPro" id="IPR021466">
    <property type="entry name" value="Put_rhamnosyl_transferase"/>
</dbReference>
<accession>A0A844H5A8</accession>